<dbReference type="OrthoDB" id="5521102at2"/>
<name>A0A2L0EZR6_SORCE</name>
<keyword evidence="2" id="KW-1133">Transmembrane helix</keyword>
<proteinExistence type="predicted"/>
<evidence type="ECO:0000256" key="1">
    <source>
        <dbReference type="SAM" id="MobiDB-lite"/>
    </source>
</evidence>
<evidence type="ECO:0000256" key="2">
    <source>
        <dbReference type="SAM" id="Phobius"/>
    </source>
</evidence>
<evidence type="ECO:0008006" key="5">
    <source>
        <dbReference type="Google" id="ProtNLM"/>
    </source>
</evidence>
<feature type="region of interest" description="Disordered" evidence="1">
    <location>
        <begin position="1"/>
        <end position="20"/>
    </location>
</feature>
<keyword evidence="2" id="KW-0812">Transmembrane</keyword>
<organism evidence="3 4">
    <name type="scientific">Sorangium cellulosum</name>
    <name type="common">Polyangium cellulosum</name>
    <dbReference type="NCBI Taxonomy" id="56"/>
    <lineage>
        <taxon>Bacteria</taxon>
        <taxon>Pseudomonadati</taxon>
        <taxon>Myxococcota</taxon>
        <taxon>Polyangia</taxon>
        <taxon>Polyangiales</taxon>
        <taxon>Polyangiaceae</taxon>
        <taxon>Sorangium</taxon>
    </lineage>
</organism>
<dbReference type="EMBL" id="CP012673">
    <property type="protein sequence ID" value="AUX44791.1"/>
    <property type="molecule type" value="Genomic_DNA"/>
</dbReference>
<keyword evidence="2" id="KW-0472">Membrane</keyword>
<sequence>MNTKDTPPLPDPGRPGAHEGLSERELWEHQRLQEFGLDERAGDVLTFCPHCRREMLDRLARAQARGSALFQVVRREGLSPLSPGPMTPEDELLFEYKSWLQARHTRLQSRRTRRLVAAAAFVLLMLWTALDSLPH</sequence>
<evidence type="ECO:0000313" key="4">
    <source>
        <dbReference type="Proteomes" id="UP000238348"/>
    </source>
</evidence>
<gene>
    <name evidence="3" type="ORF">SOCE26_062590</name>
</gene>
<feature type="transmembrane region" description="Helical" evidence="2">
    <location>
        <begin position="112"/>
        <end position="130"/>
    </location>
</feature>
<dbReference type="AlphaFoldDB" id="A0A2L0EZR6"/>
<reference evidence="3 4" key="1">
    <citation type="submission" date="2015-09" db="EMBL/GenBank/DDBJ databases">
        <title>Sorangium comparison.</title>
        <authorList>
            <person name="Zaburannyi N."/>
            <person name="Bunk B."/>
            <person name="Overmann J."/>
            <person name="Mueller R."/>
        </authorList>
    </citation>
    <scope>NUCLEOTIDE SEQUENCE [LARGE SCALE GENOMIC DNA]</scope>
    <source>
        <strain evidence="3 4">So ce26</strain>
    </source>
</reference>
<evidence type="ECO:0000313" key="3">
    <source>
        <dbReference type="EMBL" id="AUX44791.1"/>
    </source>
</evidence>
<dbReference type="RefSeq" id="WP_104983261.1">
    <property type="nucleotide sequence ID" value="NZ_CP012673.1"/>
</dbReference>
<accession>A0A2L0EZR6</accession>
<protein>
    <recommendedName>
        <fullName evidence="5">Transmembrane protein</fullName>
    </recommendedName>
</protein>
<dbReference type="Proteomes" id="UP000238348">
    <property type="component" value="Chromosome"/>
</dbReference>